<name>A0A450SDE6_9GAMM</name>
<comment type="cofactor">
    <cofactor evidence="1">
        <name>Mg(2+)</name>
        <dbReference type="ChEBI" id="CHEBI:18420"/>
    </cofactor>
</comment>
<proteinExistence type="inferred from homology"/>
<reference evidence="11" key="1">
    <citation type="submission" date="2019-02" db="EMBL/GenBank/DDBJ databases">
        <authorList>
            <person name="Gruber-Vodicka R. H."/>
            <person name="Seah K. B. B."/>
        </authorList>
    </citation>
    <scope>NUCLEOTIDE SEQUENCE</scope>
    <source>
        <strain evidence="11">BECK_DK47</strain>
    </source>
</reference>
<feature type="domain" description="Polymerase nucleotidyl transferase" evidence="10">
    <location>
        <begin position="57"/>
        <end position="132"/>
    </location>
</feature>
<evidence type="ECO:0000313" key="11">
    <source>
        <dbReference type="EMBL" id="VFJ50490.1"/>
    </source>
</evidence>
<comment type="similarity">
    <text evidence="9">Belongs to the MntA antitoxin family.</text>
</comment>
<evidence type="ECO:0000256" key="4">
    <source>
        <dbReference type="ARBA" id="ARBA00022695"/>
    </source>
</evidence>
<keyword evidence="7" id="KW-0067">ATP-binding</keyword>
<dbReference type="PANTHER" id="PTHR33571">
    <property type="entry name" value="SSL8005 PROTEIN"/>
    <property type="match status" value="1"/>
</dbReference>
<dbReference type="Gene3D" id="3.30.460.10">
    <property type="entry name" value="Beta Polymerase, domain 2"/>
    <property type="match status" value="1"/>
</dbReference>
<evidence type="ECO:0000256" key="8">
    <source>
        <dbReference type="ARBA" id="ARBA00022842"/>
    </source>
</evidence>
<organism evidence="11">
    <name type="scientific">Candidatus Kentrum sp. DK</name>
    <dbReference type="NCBI Taxonomy" id="2126562"/>
    <lineage>
        <taxon>Bacteria</taxon>
        <taxon>Pseudomonadati</taxon>
        <taxon>Pseudomonadota</taxon>
        <taxon>Gammaproteobacteria</taxon>
        <taxon>Candidatus Kentrum</taxon>
    </lineage>
</organism>
<dbReference type="SUPFAM" id="SSF81301">
    <property type="entry name" value="Nucleotidyltransferase"/>
    <property type="match status" value="1"/>
</dbReference>
<evidence type="ECO:0000256" key="5">
    <source>
        <dbReference type="ARBA" id="ARBA00022723"/>
    </source>
</evidence>
<keyword evidence="2" id="KW-1277">Toxin-antitoxin system</keyword>
<keyword evidence="5" id="KW-0479">Metal-binding</keyword>
<dbReference type="GO" id="GO:0016779">
    <property type="term" value="F:nucleotidyltransferase activity"/>
    <property type="evidence" value="ECO:0007669"/>
    <property type="project" value="UniProtKB-KW"/>
</dbReference>
<dbReference type="PANTHER" id="PTHR33571:SF12">
    <property type="entry name" value="BSL3053 PROTEIN"/>
    <property type="match status" value="1"/>
</dbReference>
<sequence length="135" mass="15434">MRFAYPPLQARFSSAGVMPRNMTVFYQTGSKMNSLAAPTKHDLLRLLHANENTIRSFGVRRLGLFGSFRRDEARADSDVDLFVEFQPGQTSFDHFMGLSLFCEDLLRRRVEIVTPNSLSPYLGPRILEEVEYVVT</sequence>
<keyword evidence="3" id="KW-0808">Transferase</keyword>
<protein>
    <recommendedName>
        <fullName evidence="10">Polymerase nucleotidyl transferase domain-containing protein</fullName>
    </recommendedName>
</protein>
<keyword evidence="6" id="KW-0547">Nucleotide-binding</keyword>
<evidence type="ECO:0000256" key="7">
    <source>
        <dbReference type="ARBA" id="ARBA00022840"/>
    </source>
</evidence>
<evidence type="ECO:0000256" key="9">
    <source>
        <dbReference type="ARBA" id="ARBA00038276"/>
    </source>
</evidence>
<dbReference type="Pfam" id="PF01909">
    <property type="entry name" value="NTP_transf_2"/>
    <property type="match status" value="1"/>
</dbReference>
<dbReference type="AlphaFoldDB" id="A0A450SDE6"/>
<evidence type="ECO:0000259" key="10">
    <source>
        <dbReference type="Pfam" id="PF01909"/>
    </source>
</evidence>
<evidence type="ECO:0000256" key="2">
    <source>
        <dbReference type="ARBA" id="ARBA00022649"/>
    </source>
</evidence>
<evidence type="ECO:0000256" key="3">
    <source>
        <dbReference type="ARBA" id="ARBA00022679"/>
    </source>
</evidence>
<dbReference type="CDD" id="cd05403">
    <property type="entry name" value="NT_KNTase_like"/>
    <property type="match status" value="1"/>
</dbReference>
<dbReference type="InterPro" id="IPR002934">
    <property type="entry name" value="Polymerase_NTP_transf_dom"/>
</dbReference>
<dbReference type="GO" id="GO:0046872">
    <property type="term" value="F:metal ion binding"/>
    <property type="evidence" value="ECO:0007669"/>
    <property type="project" value="UniProtKB-KW"/>
</dbReference>
<dbReference type="InterPro" id="IPR043519">
    <property type="entry name" value="NT_sf"/>
</dbReference>
<dbReference type="EMBL" id="CAADEX010000028">
    <property type="protein sequence ID" value="VFJ50490.1"/>
    <property type="molecule type" value="Genomic_DNA"/>
</dbReference>
<accession>A0A450SDE6</accession>
<gene>
    <name evidence="11" type="ORF">BECKDK2373B_GA0170837_102826</name>
</gene>
<evidence type="ECO:0000256" key="1">
    <source>
        <dbReference type="ARBA" id="ARBA00001946"/>
    </source>
</evidence>
<keyword evidence="8" id="KW-0460">Magnesium</keyword>
<keyword evidence="4" id="KW-0548">Nucleotidyltransferase</keyword>
<dbReference type="GO" id="GO:0005524">
    <property type="term" value="F:ATP binding"/>
    <property type="evidence" value="ECO:0007669"/>
    <property type="project" value="UniProtKB-KW"/>
</dbReference>
<evidence type="ECO:0000256" key="6">
    <source>
        <dbReference type="ARBA" id="ARBA00022741"/>
    </source>
</evidence>
<dbReference type="InterPro" id="IPR052038">
    <property type="entry name" value="Type-VII_TA_antitoxin"/>
</dbReference>